<dbReference type="EMBL" id="LVEN01000027">
    <property type="protein sequence ID" value="OCB73804.1"/>
    <property type="molecule type" value="Genomic_DNA"/>
</dbReference>
<feature type="chain" id="PRO_5046561656" evidence="1">
    <location>
        <begin position="20"/>
        <end position="318"/>
    </location>
</feature>
<evidence type="ECO:0000313" key="2">
    <source>
        <dbReference type="EMBL" id="OCB73804.1"/>
    </source>
</evidence>
<organism evidence="2 3">
    <name type="scientific">Flavobacterium piscis</name>
    <dbReference type="NCBI Taxonomy" id="1114874"/>
    <lineage>
        <taxon>Bacteria</taxon>
        <taxon>Pseudomonadati</taxon>
        <taxon>Bacteroidota</taxon>
        <taxon>Flavobacteriia</taxon>
        <taxon>Flavobacteriales</taxon>
        <taxon>Flavobacteriaceae</taxon>
        <taxon>Flavobacterium</taxon>
    </lineage>
</organism>
<keyword evidence="3" id="KW-1185">Reference proteome</keyword>
<proteinExistence type="predicted"/>
<name>A0ABX2XIM1_9FLAO</name>
<comment type="caution">
    <text evidence="2">The sequence shown here is derived from an EMBL/GenBank/DDBJ whole genome shotgun (WGS) entry which is preliminary data.</text>
</comment>
<reference evidence="3" key="1">
    <citation type="submission" date="2016-03" db="EMBL/GenBank/DDBJ databases">
        <title>Draft genome sequence of Paenibacillus glacialis DSM 22343.</title>
        <authorList>
            <person name="Shin S.-K."/>
            <person name="Yi H."/>
        </authorList>
    </citation>
    <scope>NUCLEOTIDE SEQUENCE [LARGE SCALE GENOMIC DNA]</scope>
    <source>
        <strain evidence="3">CCUG 60099</strain>
    </source>
</reference>
<sequence length="318" mass="35988">MRLIRFSIFFLLFSSICTAQDQDIVQLKNVNDTIISTKRTLQVTDPFDGVKTLQRLFPGKLYKLSDNNTFLSWKCKNCKPSAYTDVNGLEGDQMFPYESGIATRILDNITYKDSKGNEFRLLFFNHSYYDEDGLQTGRFSGGLVGVAKFAKNGNAWQMRSFQPGIAAFGSFAQAPKPKLIEIGEDQYAFTLMHINGGAGGPFEGILYLIAGLDGKYQPIMEVNDYKLTNVASLEWSSSYKVVNDNGKKHFRDIIIKTNGSFNKAGKDNGEFELNPPKEIAAMAKSKNQFNFEIERRFSFKGKFYKMIDKPIVRFSNVK</sequence>
<accession>A0ABX2XIM1</accession>
<dbReference type="Proteomes" id="UP000093343">
    <property type="component" value="Unassembled WGS sequence"/>
</dbReference>
<dbReference type="RefSeq" id="WP_065450117.1">
    <property type="nucleotide sequence ID" value="NZ_LVEN01000027.1"/>
</dbReference>
<evidence type="ECO:0000256" key="1">
    <source>
        <dbReference type="SAM" id="SignalP"/>
    </source>
</evidence>
<evidence type="ECO:0000313" key="3">
    <source>
        <dbReference type="Proteomes" id="UP000093343"/>
    </source>
</evidence>
<gene>
    <name evidence="2" type="ORF">FLP_14110</name>
</gene>
<protein>
    <submittedName>
        <fullName evidence="2">Uncharacterized protein</fullName>
    </submittedName>
</protein>
<feature type="signal peptide" evidence="1">
    <location>
        <begin position="1"/>
        <end position="19"/>
    </location>
</feature>
<keyword evidence="1" id="KW-0732">Signal</keyword>